<evidence type="ECO:0000313" key="2">
    <source>
        <dbReference type="EMBL" id="MBM7620783.1"/>
    </source>
</evidence>
<comment type="caution">
    <text evidence="2">The sequence shown here is derived from an EMBL/GenBank/DDBJ whole genome shotgun (WGS) entry which is preliminary data.</text>
</comment>
<dbReference type="GO" id="GO:0016301">
    <property type="term" value="F:kinase activity"/>
    <property type="evidence" value="ECO:0007669"/>
    <property type="project" value="UniProtKB-KW"/>
</dbReference>
<keyword evidence="3" id="KW-1185">Reference proteome</keyword>
<dbReference type="EMBL" id="JAFBED010000005">
    <property type="protein sequence ID" value="MBM7620783.1"/>
    <property type="molecule type" value="Genomic_DNA"/>
</dbReference>
<organism evidence="2 3">
    <name type="scientific">Sutcliffiella tianshenii</name>
    <dbReference type="NCBI Taxonomy" id="1463404"/>
    <lineage>
        <taxon>Bacteria</taxon>
        <taxon>Bacillati</taxon>
        <taxon>Bacillota</taxon>
        <taxon>Bacilli</taxon>
        <taxon>Bacillales</taxon>
        <taxon>Bacillaceae</taxon>
        <taxon>Sutcliffiella</taxon>
    </lineage>
</organism>
<dbReference type="Pfam" id="PF00480">
    <property type="entry name" value="ROK"/>
    <property type="match status" value="1"/>
</dbReference>
<protein>
    <submittedName>
        <fullName evidence="2">NBD/HSP70 family sugar kinase</fullName>
    </submittedName>
</protein>
<name>A0ABS2P236_9BACI</name>
<dbReference type="SUPFAM" id="SSF53067">
    <property type="entry name" value="Actin-like ATPase domain"/>
    <property type="match status" value="1"/>
</dbReference>
<sequence>MDKYIGVDIGGTKMLMLAEYEGDTFTKKVPTGNKSTKEYLKNEIETFIKGLPFQPEGIGVAIPGLVEQNNRVLVSDVLPGINGMDSSCLKNMANKVVFINDVKAALVKEAGAVENNIALAVVMVGTGIAAGMKQNGHFINGSKGWSGELGGIPIPTEAGIRTLDELASGAAILKTAKMDADALKQKLKEGDRSACKVVEQAGKFLGIGLATIIQLLNPEKLVIGGGTLQYEGYLESAIRQAEESAFPELWNVCTIEKAQEAQFMVALGARMFAYDS</sequence>
<dbReference type="Gene3D" id="3.30.420.40">
    <property type="match status" value="2"/>
</dbReference>
<dbReference type="Proteomes" id="UP000737402">
    <property type="component" value="Unassembled WGS sequence"/>
</dbReference>
<keyword evidence="2" id="KW-0808">Transferase</keyword>
<comment type="similarity">
    <text evidence="1">Belongs to the ROK (NagC/XylR) family.</text>
</comment>
<dbReference type="InterPro" id="IPR043129">
    <property type="entry name" value="ATPase_NBD"/>
</dbReference>
<reference evidence="2 3" key="1">
    <citation type="submission" date="2021-01" db="EMBL/GenBank/DDBJ databases">
        <title>Genomic Encyclopedia of Type Strains, Phase IV (KMG-IV): sequencing the most valuable type-strain genomes for metagenomic binning, comparative biology and taxonomic classification.</title>
        <authorList>
            <person name="Goeker M."/>
        </authorList>
    </citation>
    <scope>NUCLEOTIDE SEQUENCE [LARGE SCALE GENOMIC DNA]</scope>
    <source>
        <strain evidence="2 3">DSM 25879</strain>
    </source>
</reference>
<evidence type="ECO:0000313" key="3">
    <source>
        <dbReference type="Proteomes" id="UP000737402"/>
    </source>
</evidence>
<evidence type="ECO:0000256" key="1">
    <source>
        <dbReference type="ARBA" id="ARBA00006479"/>
    </source>
</evidence>
<proteinExistence type="inferred from homology"/>
<keyword evidence="2" id="KW-0418">Kinase</keyword>
<dbReference type="PANTHER" id="PTHR18964">
    <property type="entry name" value="ROK (REPRESSOR, ORF, KINASE) FAMILY"/>
    <property type="match status" value="1"/>
</dbReference>
<dbReference type="PANTHER" id="PTHR18964:SF173">
    <property type="entry name" value="GLUCOKINASE"/>
    <property type="match status" value="1"/>
</dbReference>
<dbReference type="RefSeq" id="WP_204416824.1">
    <property type="nucleotide sequence ID" value="NZ_JAFBED010000005.1"/>
</dbReference>
<dbReference type="InterPro" id="IPR000600">
    <property type="entry name" value="ROK"/>
</dbReference>
<accession>A0ABS2P236</accession>
<gene>
    <name evidence="2" type="ORF">JOC95_002638</name>
</gene>